<dbReference type="Proteomes" id="UP000622533">
    <property type="component" value="Unassembled WGS sequence"/>
</dbReference>
<reference evidence="1" key="1">
    <citation type="submission" date="2020-10" db="EMBL/GenBank/DDBJ databases">
        <authorList>
            <person name="Castelo-Branco R."/>
            <person name="Eusebio N."/>
            <person name="Adriana R."/>
            <person name="Vieira A."/>
            <person name="Brugerolle De Fraissinette N."/>
            <person name="Rezende De Castro R."/>
            <person name="Schneider M.P."/>
            <person name="Vasconcelos V."/>
            <person name="Leao P.N."/>
        </authorList>
    </citation>
    <scope>NUCLEOTIDE SEQUENCE</scope>
    <source>
        <strain evidence="1">LEGE 12446</strain>
    </source>
</reference>
<gene>
    <name evidence="1" type="ORF">IQ276_17185</name>
</gene>
<sequence length="55" mass="6352">MCTSQATNYLPVALLAEFCYFLQDKDFSKVLILKMQTLMPPALKTLTYIEQYLSL</sequence>
<name>A0A8J6ZXP3_DESMC</name>
<comment type="caution">
    <text evidence="1">The sequence shown here is derived from an EMBL/GenBank/DDBJ whole genome shotgun (WGS) entry which is preliminary data.</text>
</comment>
<dbReference type="RefSeq" id="WP_193918209.1">
    <property type="nucleotide sequence ID" value="NZ_JADEXS020000001.1"/>
</dbReference>
<evidence type="ECO:0000313" key="1">
    <source>
        <dbReference type="EMBL" id="MBE9024100.1"/>
    </source>
</evidence>
<dbReference type="AlphaFoldDB" id="A0A8J6ZXP3"/>
<organism evidence="1 2">
    <name type="scientific">Desmonostoc muscorum LEGE 12446</name>
    <dbReference type="NCBI Taxonomy" id="1828758"/>
    <lineage>
        <taxon>Bacteria</taxon>
        <taxon>Bacillati</taxon>
        <taxon>Cyanobacteriota</taxon>
        <taxon>Cyanophyceae</taxon>
        <taxon>Nostocales</taxon>
        <taxon>Nostocaceae</taxon>
        <taxon>Desmonostoc</taxon>
    </lineage>
</organism>
<proteinExistence type="predicted"/>
<accession>A0A8J6ZXP3</accession>
<protein>
    <submittedName>
        <fullName evidence="1">Uncharacterized protein</fullName>
    </submittedName>
</protein>
<dbReference type="EMBL" id="JADEXS010000227">
    <property type="protein sequence ID" value="MBE9024100.1"/>
    <property type="molecule type" value="Genomic_DNA"/>
</dbReference>
<keyword evidence="2" id="KW-1185">Reference proteome</keyword>
<evidence type="ECO:0000313" key="2">
    <source>
        <dbReference type="Proteomes" id="UP000622533"/>
    </source>
</evidence>